<dbReference type="EMBL" id="JAAATY010000012">
    <property type="protein sequence ID" value="NRN66900.1"/>
    <property type="molecule type" value="Genomic_DNA"/>
</dbReference>
<accession>A0ABX2F7X3</accession>
<dbReference type="Proteomes" id="UP000763557">
    <property type="component" value="Unassembled WGS sequence"/>
</dbReference>
<gene>
    <name evidence="1" type="ORF">GC106_41330</name>
</gene>
<evidence type="ECO:0000313" key="2">
    <source>
        <dbReference type="Proteomes" id="UP000763557"/>
    </source>
</evidence>
<dbReference type="RefSeq" id="WP_173133761.1">
    <property type="nucleotide sequence ID" value="NZ_CBCSGW010000001.1"/>
</dbReference>
<evidence type="ECO:0000313" key="1">
    <source>
        <dbReference type="EMBL" id="NRN66900.1"/>
    </source>
</evidence>
<comment type="caution">
    <text evidence="1">The sequence shown here is derived from an EMBL/GenBank/DDBJ whole genome shotgun (WGS) entry which is preliminary data.</text>
</comment>
<keyword evidence="2" id="KW-1185">Reference proteome</keyword>
<sequence>MKRPIVLVLALAVVAAVVVLVTALTGAEPVRLSREGITVQVDRPGTGTVTAQVEVPPEVKAVAMHATMPQMGHLTPEVVATREKPGVFRATGELFAMTGRWELTVRADETVVKFEITVK</sequence>
<name>A0ABX2F7X3_9PSEU</name>
<reference evidence="1 2" key="1">
    <citation type="submission" date="2020-01" db="EMBL/GenBank/DDBJ databases">
        <title>Kibdelosporangium persica a novel Actinomycetes from a hot desert in Iran.</title>
        <authorList>
            <person name="Safaei N."/>
            <person name="Zaburannyi N."/>
            <person name="Mueller R."/>
            <person name="Wink J."/>
        </authorList>
    </citation>
    <scope>NUCLEOTIDE SEQUENCE [LARGE SCALE GENOMIC DNA]</scope>
    <source>
        <strain evidence="1 2">4NS15</strain>
    </source>
</reference>
<protein>
    <submittedName>
        <fullName evidence="1">YtkA domain-containing protein</fullName>
    </submittedName>
</protein>
<organism evidence="1 2">
    <name type="scientific">Kibdelosporangium persicum</name>
    <dbReference type="NCBI Taxonomy" id="2698649"/>
    <lineage>
        <taxon>Bacteria</taxon>
        <taxon>Bacillati</taxon>
        <taxon>Actinomycetota</taxon>
        <taxon>Actinomycetes</taxon>
        <taxon>Pseudonocardiales</taxon>
        <taxon>Pseudonocardiaceae</taxon>
        <taxon>Kibdelosporangium</taxon>
    </lineage>
</organism>
<proteinExistence type="predicted"/>